<evidence type="ECO:0000313" key="1">
    <source>
        <dbReference type="EMBL" id="KAK7573425.1"/>
    </source>
</evidence>
<dbReference type="EMBL" id="JBBCAQ010000037">
    <property type="protein sequence ID" value="KAK7573425.1"/>
    <property type="molecule type" value="Genomic_DNA"/>
</dbReference>
<organism evidence="1 2">
    <name type="scientific">Parthenolecanium corni</name>
    <dbReference type="NCBI Taxonomy" id="536013"/>
    <lineage>
        <taxon>Eukaryota</taxon>
        <taxon>Metazoa</taxon>
        <taxon>Ecdysozoa</taxon>
        <taxon>Arthropoda</taxon>
        <taxon>Hexapoda</taxon>
        <taxon>Insecta</taxon>
        <taxon>Pterygota</taxon>
        <taxon>Neoptera</taxon>
        <taxon>Paraneoptera</taxon>
        <taxon>Hemiptera</taxon>
        <taxon>Sternorrhyncha</taxon>
        <taxon>Coccoidea</taxon>
        <taxon>Coccidae</taxon>
        <taxon>Parthenolecanium</taxon>
    </lineage>
</organism>
<keyword evidence="2" id="KW-1185">Reference proteome</keyword>
<name>A0AAN9T6H6_9HEMI</name>
<sequence length="208" mass="22840">MHVAIERNSWRLPQDDVVQVVNPKSKLKDDMPDVMIARCELSIIVDTCGSPMRCPVAAYATLADGVRGIRNSRLSRCGESYVNSGKIGRMQKVADLYDESFAAALALAGTATCKAPLVRRVLSPGYRRTACARVTTDEMTDGDTAELSAFFSLAPLANIFDFPFSIFVMLAESRPLVEQTAPTTINASQHRRRITAEIFGRRGPLLML</sequence>
<gene>
    <name evidence="1" type="ORF">V9T40_010616</name>
</gene>
<evidence type="ECO:0000313" key="2">
    <source>
        <dbReference type="Proteomes" id="UP001367676"/>
    </source>
</evidence>
<reference evidence="1 2" key="1">
    <citation type="submission" date="2024-03" db="EMBL/GenBank/DDBJ databases">
        <title>Adaptation during the transition from Ophiocordyceps entomopathogen to insect associate is accompanied by gene loss and intensified selection.</title>
        <authorList>
            <person name="Ward C.M."/>
            <person name="Onetto C.A."/>
            <person name="Borneman A.R."/>
        </authorList>
    </citation>
    <scope>NUCLEOTIDE SEQUENCE [LARGE SCALE GENOMIC DNA]</scope>
    <source>
        <strain evidence="1">AWRI1</strain>
        <tissue evidence="1">Single Adult Female</tissue>
    </source>
</reference>
<protein>
    <submittedName>
        <fullName evidence="1">Uncharacterized protein</fullName>
    </submittedName>
</protein>
<proteinExistence type="predicted"/>
<dbReference type="Proteomes" id="UP001367676">
    <property type="component" value="Unassembled WGS sequence"/>
</dbReference>
<accession>A0AAN9T6H6</accession>
<dbReference type="AlphaFoldDB" id="A0AAN9T6H6"/>
<comment type="caution">
    <text evidence="1">The sequence shown here is derived from an EMBL/GenBank/DDBJ whole genome shotgun (WGS) entry which is preliminary data.</text>
</comment>